<gene>
    <name evidence="8" type="primary">fumA</name>
    <name evidence="8" type="ORF">NBG4_500017</name>
</gene>
<feature type="domain" description="Fe-S hydro-lyase tartrate dehydratase alpha-type catalytic" evidence="7">
    <location>
        <begin position="8"/>
        <end position="277"/>
    </location>
</feature>
<evidence type="ECO:0000259" key="7">
    <source>
        <dbReference type="Pfam" id="PF05681"/>
    </source>
</evidence>
<dbReference type="EMBL" id="OUUY01000098">
    <property type="protein sequence ID" value="SPQ01343.1"/>
    <property type="molecule type" value="Genomic_DNA"/>
</dbReference>
<dbReference type="AlphaFoldDB" id="A0A2U3QIX1"/>
<evidence type="ECO:0000256" key="4">
    <source>
        <dbReference type="ARBA" id="ARBA00023004"/>
    </source>
</evidence>
<organism evidence="8 9">
    <name type="scientific">Candidatus Sulfobium mesophilum</name>
    <dbReference type="NCBI Taxonomy" id="2016548"/>
    <lineage>
        <taxon>Bacteria</taxon>
        <taxon>Pseudomonadati</taxon>
        <taxon>Nitrospirota</taxon>
        <taxon>Nitrospiria</taxon>
        <taxon>Nitrospirales</taxon>
        <taxon>Nitrospiraceae</taxon>
        <taxon>Candidatus Sulfobium</taxon>
    </lineage>
</organism>
<dbReference type="PANTHER" id="PTHR43351">
    <property type="entry name" value="L(+)-TARTRATE DEHYDRATASE SUBUNIT BETA"/>
    <property type="match status" value="1"/>
</dbReference>
<keyword evidence="3" id="KW-0479">Metal-binding</keyword>
<keyword evidence="9" id="KW-1185">Reference proteome</keyword>
<dbReference type="Pfam" id="PF05681">
    <property type="entry name" value="Fumerase"/>
    <property type="match status" value="1"/>
</dbReference>
<reference evidence="9" key="1">
    <citation type="submission" date="2018-03" db="EMBL/GenBank/DDBJ databases">
        <authorList>
            <person name="Zecchin S."/>
        </authorList>
    </citation>
    <scope>NUCLEOTIDE SEQUENCE [LARGE SCALE GENOMIC DNA]</scope>
</reference>
<dbReference type="OrthoDB" id="9798978at2"/>
<keyword evidence="2" id="KW-0004">4Fe-4S</keyword>
<accession>A0A2U3QIX1</accession>
<dbReference type="EC" id="4.2.1.2" evidence="8"/>
<keyword evidence="5" id="KW-0411">Iron-sulfur</keyword>
<dbReference type="GO" id="GO:0051539">
    <property type="term" value="F:4 iron, 4 sulfur cluster binding"/>
    <property type="evidence" value="ECO:0007669"/>
    <property type="project" value="UniProtKB-KW"/>
</dbReference>
<evidence type="ECO:0000256" key="1">
    <source>
        <dbReference type="ARBA" id="ARBA00008876"/>
    </source>
</evidence>
<dbReference type="Proteomes" id="UP000245125">
    <property type="component" value="Unassembled WGS sequence"/>
</dbReference>
<name>A0A2U3QIX1_9BACT</name>
<evidence type="ECO:0000256" key="5">
    <source>
        <dbReference type="ARBA" id="ARBA00023014"/>
    </source>
</evidence>
<dbReference type="InterPro" id="IPR004646">
    <property type="entry name" value="Fe-S_hydro-lyase_TtdA-typ_cat"/>
</dbReference>
<proteinExistence type="inferred from homology"/>
<protein>
    <submittedName>
        <fullName evidence="8">Fumarate hydratase subunit alpha</fullName>
        <ecNumber evidence="8">4.2.1.2</ecNumber>
    </submittedName>
</protein>
<evidence type="ECO:0000313" key="9">
    <source>
        <dbReference type="Proteomes" id="UP000245125"/>
    </source>
</evidence>
<evidence type="ECO:0000313" key="8">
    <source>
        <dbReference type="EMBL" id="SPQ01343.1"/>
    </source>
</evidence>
<comment type="similarity">
    <text evidence="1">Belongs to the class-I fumarase family.</text>
</comment>
<keyword evidence="4" id="KW-0408">Iron</keyword>
<dbReference type="NCBIfam" id="TIGR00722">
    <property type="entry name" value="ttdA_fumA_fumB"/>
    <property type="match status" value="1"/>
</dbReference>
<evidence type="ECO:0000256" key="3">
    <source>
        <dbReference type="ARBA" id="ARBA00022723"/>
    </source>
</evidence>
<dbReference type="GO" id="GO:0046872">
    <property type="term" value="F:metal ion binding"/>
    <property type="evidence" value="ECO:0007669"/>
    <property type="project" value="UniProtKB-KW"/>
</dbReference>
<evidence type="ECO:0000256" key="2">
    <source>
        <dbReference type="ARBA" id="ARBA00022485"/>
    </source>
</evidence>
<dbReference type="PANTHER" id="PTHR43351:SF2">
    <property type="entry name" value="L(+)-TARTRATE DEHYDRATASE SUBUNIT BETA-RELATED"/>
    <property type="match status" value="1"/>
</dbReference>
<keyword evidence="6 8" id="KW-0456">Lyase</keyword>
<evidence type="ECO:0000256" key="6">
    <source>
        <dbReference type="ARBA" id="ARBA00023239"/>
    </source>
</evidence>
<sequence length="281" mass="30514">MLKLRDGIVELYKKVATSLPPDIEEALRAALPREDEGSAASASLSIMIENVRISRETLRPICQDTGVPVFFVKVPMGLSHVELRETIRDATRIATAKVPLRPNAVDVITEKNSGDNTGIGFPLIYLEETGGTTLTIDLLMKGGGSENVGQLYKLPVEDLQAQRDLEGVRRCVLDAIQKAQGRGCPPYIIGVGIGAAKDQVTRLAKDQLMRRLTDSNKVDELARLEGVLLEDINGLGIGPQGLGGRTTALGVKIGVNHRHPASYFVDVSVSCWANRRGRLIW</sequence>
<dbReference type="GO" id="GO:0004333">
    <property type="term" value="F:fumarate hydratase activity"/>
    <property type="evidence" value="ECO:0007669"/>
    <property type="project" value="UniProtKB-EC"/>
</dbReference>